<organism evidence="1 2">
    <name type="scientific">Staurois parvus</name>
    <dbReference type="NCBI Taxonomy" id="386267"/>
    <lineage>
        <taxon>Eukaryota</taxon>
        <taxon>Metazoa</taxon>
        <taxon>Chordata</taxon>
        <taxon>Craniata</taxon>
        <taxon>Vertebrata</taxon>
        <taxon>Euteleostomi</taxon>
        <taxon>Amphibia</taxon>
        <taxon>Batrachia</taxon>
        <taxon>Anura</taxon>
        <taxon>Neobatrachia</taxon>
        <taxon>Ranoidea</taxon>
        <taxon>Ranidae</taxon>
        <taxon>Staurois</taxon>
    </lineage>
</organism>
<proteinExistence type="predicted"/>
<accession>A0ABN9B1G9</accession>
<dbReference type="EMBL" id="CATNWA010001933">
    <property type="protein sequence ID" value="CAI9541558.1"/>
    <property type="molecule type" value="Genomic_DNA"/>
</dbReference>
<name>A0ABN9B1G9_9NEOB</name>
<evidence type="ECO:0000313" key="1">
    <source>
        <dbReference type="EMBL" id="CAI9541558.1"/>
    </source>
</evidence>
<reference evidence="1" key="1">
    <citation type="submission" date="2023-05" db="EMBL/GenBank/DDBJ databases">
        <authorList>
            <person name="Stuckert A."/>
        </authorList>
    </citation>
    <scope>NUCLEOTIDE SEQUENCE</scope>
</reference>
<gene>
    <name evidence="1" type="ORF">SPARVUS_LOCUS1936265</name>
</gene>
<sequence>MRVDVSKTSPPHPLPMRSPWECAAPRSMAAVSSGTPIAVQELSARSRFV</sequence>
<dbReference type="Proteomes" id="UP001162483">
    <property type="component" value="Unassembled WGS sequence"/>
</dbReference>
<evidence type="ECO:0000313" key="2">
    <source>
        <dbReference type="Proteomes" id="UP001162483"/>
    </source>
</evidence>
<keyword evidence="2" id="KW-1185">Reference proteome</keyword>
<comment type="caution">
    <text evidence="1">The sequence shown here is derived from an EMBL/GenBank/DDBJ whole genome shotgun (WGS) entry which is preliminary data.</text>
</comment>
<protein>
    <submittedName>
        <fullName evidence="1">Uncharacterized protein</fullName>
    </submittedName>
</protein>